<dbReference type="SUPFAM" id="SSF51735">
    <property type="entry name" value="NAD(P)-binding Rossmann-fold domains"/>
    <property type="match status" value="1"/>
</dbReference>
<keyword evidence="1" id="KW-0602">Photosynthesis</keyword>
<dbReference type="CDD" id="cd05243">
    <property type="entry name" value="SDR_a5"/>
    <property type="match status" value="1"/>
</dbReference>
<sequence>MTLLIIGATGTLGRQIAFRALEEGHSVRCVVRNAQKAGFLKERGAELVPGNLRRPESIKEALAGASAVIDASTSRPTDSSTMKQIDWEAKVALIQGVKEAGIERYIFFSILDADKYPQVPLMEIKHCTELFLKQAQLKYTIFQLAGFMQGLIPQYAIPILDQQGVWVMGKSSPIAYMDTQDIAKFAVRALSLPETEGQTYPLVGTKAWSGDEIIALCERLSGRDARVSRMPVGLLRAVRNMTQFFQWTWDISDRLAFAEVQASGHALSADMSQVYEVFGFDETETTTLESYMQEYFSRILKKLKEVEYEREKMKKKNKKRKTPFKSRS</sequence>
<feature type="domain" description="NmrA-like" evidence="3">
    <location>
        <begin position="2"/>
        <end position="243"/>
    </location>
</feature>
<evidence type="ECO:0000256" key="2">
    <source>
        <dbReference type="ARBA" id="ARBA00023276"/>
    </source>
</evidence>
<evidence type="ECO:0000259" key="3">
    <source>
        <dbReference type="Pfam" id="PF05368"/>
    </source>
</evidence>
<protein>
    <submittedName>
        <fullName evidence="4">SDR family oxidoreductase</fullName>
    </submittedName>
</protein>
<evidence type="ECO:0000313" key="5">
    <source>
        <dbReference type="Proteomes" id="UP001232992"/>
    </source>
</evidence>
<dbReference type="InterPro" id="IPR036291">
    <property type="entry name" value="NAD(P)-bd_dom_sf"/>
</dbReference>
<proteinExistence type="predicted"/>
<keyword evidence="2" id="KW-0604">Photosystem II</keyword>
<dbReference type="InterPro" id="IPR008030">
    <property type="entry name" value="NmrA-like"/>
</dbReference>
<comment type="caution">
    <text evidence="4">The sequence shown here is derived from an EMBL/GenBank/DDBJ whole genome shotgun (WGS) entry which is preliminary data.</text>
</comment>
<reference evidence="4 5" key="1">
    <citation type="submission" date="2023-01" db="EMBL/GenBank/DDBJ databases">
        <title>Novel diversity within Roseofilum (Cyanobacteria; Desertifilaceae) from marine benthic mats with descriptions of four novel species.</title>
        <authorList>
            <person name="Wang Y."/>
            <person name="Berthold D.E."/>
            <person name="Hu J."/>
            <person name="Lefler F.W."/>
            <person name="Laughinghouse H.D. IV."/>
        </authorList>
    </citation>
    <scope>NUCLEOTIDE SEQUENCE [LARGE SCALE GENOMIC DNA]</scope>
    <source>
        <strain evidence="4 5">BLCC-M143</strain>
    </source>
</reference>
<dbReference type="PANTHER" id="PTHR47128">
    <property type="match status" value="1"/>
</dbReference>
<dbReference type="PANTHER" id="PTHR47128:SF2">
    <property type="entry name" value="PROTEIN HIGH CHLOROPHYLL FLUORESCENCE PHENOTYPE 244, CHLOROPLASTIC"/>
    <property type="match status" value="1"/>
</dbReference>
<dbReference type="RefSeq" id="WP_283756901.1">
    <property type="nucleotide sequence ID" value="NZ_JAQOSQ010000002.1"/>
</dbReference>
<evidence type="ECO:0000313" key="4">
    <source>
        <dbReference type="EMBL" id="MDJ1182249.1"/>
    </source>
</evidence>
<dbReference type="Proteomes" id="UP001232992">
    <property type="component" value="Unassembled WGS sequence"/>
</dbReference>
<dbReference type="EMBL" id="JAQOSQ010000002">
    <property type="protein sequence ID" value="MDJ1182249.1"/>
    <property type="molecule type" value="Genomic_DNA"/>
</dbReference>
<gene>
    <name evidence="4" type="ORF">PMH09_03500</name>
</gene>
<keyword evidence="5" id="KW-1185">Reference proteome</keyword>
<evidence type="ECO:0000256" key="1">
    <source>
        <dbReference type="ARBA" id="ARBA00022531"/>
    </source>
</evidence>
<name>A0ABT7BST9_9CYAN</name>
<accession>A0ABT7BST9</accession>
<dbReference type="InterPro" id="IPR044256">
    <property type="entry name" value="HCF244-like"/>
</dbReference>
<organism evidence="4 5">
    <name type="scientific">Roseofilum casamattae BLCC-M143</name>
    <dbReference type="NCBI Taxonomy" id="3022442"/>
    <lineage>
        <taxon>Bacteria</taxon>
        <taxon>Bacillati</taxon>
        <taxon>Cyanobacteriota</taxon>
        <taxon>Cyanophyceae</taxon>
        <taxon>Desertifilales</taxon>
        <taxon>Desertifilaceae</taxon>
        <taxon>Roseofilum</taxon>
        <taxon>Roseofilum casamattae</taxon>
    </lineage>
</organism>
<dbReference type="Gene3D" id="3.40.50.720">
    <property type="entry name" value="NAD(P)-binding Rossmann-like Domain"/>
    <property type="match status" value="1"/>
</dbReference>
<dbReference type="Pfam" id="PF05368">
    <property type="entry name" value="NmrA"/>
    <property type="match status" value="1"/>
</dbReference>